<dbReference type="Gene3D" id="3.40.50.2000">
    <property type="entry name" value="Glycogen Phosphorylase B"/>
    <property type="match status" value="2"/>
</dbReference>
<evidence type="ECO:0000313" key="3">
    <source>
        <dbReference type="EMBL" id="RYC51431.1"/>
    </source>
</evidence>
<dbReference type="SUPFAM" id="SSF53756">
    <property type="entry name" value="UDP-Glycosyltransferase/glycogen phosphorylase"/>
    <property type="match status" value="1"/>
</dbReference>
<dbReference type="InterPro" id="IPR028098">
    <property type="entry name" value="Glyco_trans_4-like_N"/>
</dbReference>
<feature type="domain" description="Glycosyl transferase family 1" evidence="1">
    <location>
        <begin position="204"/>
        <end position="318"/>
    </location>
</feature>
<dbReference type="InterPro" id="IPR050194">
    <property type="entry name" value="Glycosyltransferase_grp1"/>
</dbReference>
<dbReference type="GO" id="GO:0016757">
    <property type="term" value="F:glycosyltransferase activity"/>
    <property type="evidence" value="ECO:0007669"/>
    <property type="project" value="InterPro"/>
</dbReference>
<evidence type="ECO:0000313" key="4">
    <source>
        <dbReference type="Proteomes" id="UP000290261"/>
    </source>
</evidence>
<sequence>MEARPIRILHVLTIMNRGGAETMVMNYYRNINRELVQFDFLLHRKETGAFDNEILSLGGKIYRMPSISPKNYFKYQKELEQFFDEHPEYQVVHSHLNALSSIIFRVAKKKGIKTRIAHSHLAVEPFVFLKVFKPNTDIKATIKDSTQSLIRRRVRHLATHYFACGEKAGDWLFGKSNRDKVEIINNAVNAKDFLYNPEIRKKVQNELGLEGRKIIGHVGRFNEQKNHFLLIDIFHSLLQKNPNCTLLLVGDGNLRSKIQNKVKQLGITKEVVFLGLREDIPELLQAFDLFLFPSLYEGLPVTLIEAQASGLKIVASDTITNEVDLTGLITFCGLTDPIDHWAEEVDKNLTYERKNMLNSIVQGQYDIVENARNLQEFYLKIY</sequence>
<dbReference type="Proteomes" id="UP000290261">
    <property type="component" value="Unassembled WGS sequence"/>
</dbReference>
<dbReference type="PANTHER" id="PTHR45947">
    <property type="entry name" value="SULFOQUINOVOSYL TRANSFERASE SQD2"/>
    <property type="match status" value="1"/>
</dbReference>
<dbReference type="CDD" id="cd03812">
    <property type="entry name" value="GT4_CapH-like"/>
    <property type="match status" value="1"/>
</dbReference>
<comment type="caution">
    <text evidence="3">The sequence shown here is derived from an EMBL/GenBank/DDBJ whole genome shotgun (WGS) entry which is preliminary data.</text>
</comment>
<dbReference type="RefSeq" id="WP_129654468.1">
    <property type="nucleotide sequence ID" value="NZ_ML142910.1"/>
</dbReference>
<feature type="domain" description="Glycosyltransferase subfamily 4-like N-terminal" evidence="2">
    <location>
        <begin position="18"/>
        <end position="190"/>
    </location>
</feature>
<dbReference type="InterPro" id="IPR001296">
    <property type="entry name" value="Glyco_trans_1"/>
</dbReference>
<dbReference type="PANTHER" id="PTHR45947:SF3">
    <property type="entry name" value="SULFOQUINOVOSYL TRANSFERASE SQD2"/>
    <property type="match status" value="1"/>
</dbReference>
<protein>
    <submittedName>
        <fullName evidence="3">Glycosyl transferase family 1</fullName>
    </submittedName>
</protein>
<evidence type="ECO:0000259" key="1">
    <source>
        <dbReference type="Pfam" id="PF00534"/>
    </source>
</evidence>
<dbReference type="Pfam" id="PF00534">
    <property type="entry name" value="Glycos_transf_1"/>
    <property type="match status" value="1"/>
</dbReference>
<evidence type="ECO:0000259" key="2">
    <source>
        <dbReference type="Pfam" id="PF13439"/>
    </source>
</evidence>
<accession>A0A444VKZ5</accession>
<keyword evidence="4" id="KW-1185">Reference proteome</keyword>
<keyword evidence="3" id="KW-0808">Transferase</keyword>
<reference evidence="3 4" key="1">
    <citation type="submission" date="2014-04" db="EMBL/GenBank/DDBJ databases">
        <title>Whole genome of Muricauda olearia.</title>
        <authorList>
            <person name="Zhang X.-H."/>
            <person name="Tang K."/>
        </authorList>
    </citation>
    <scope>NUCLEOTIDE SEQUENCE [LARGE SCALE GENOMIC DNA]</scope>
    <source>
        <strain evidence="3 4">Th120</strain>
    </source>
</reference>
<dbReference type="EMBL" id="JJMP01000006">
    <property type="protein sequence ID" value="RYC51431.1"/>
    <property type="molecule type" value="Genomic_DNA"/>
</dbReference>
<proteinExistence type="predicted"/>
<name>A0A444VKZ5_9FLAO</name>
<dbReference type="Pfam" id="PF13439">
    <property type="entry name" value="Glyco_transf_4"/>
    <property type="match status" value="1"/>
</dbReference>
<dbReference type="AlphaFoldDB" id="A0A444VKZ5"/>
<organism evidence="3 4">
    <name type="scientific">Flagellimonas olearia</name>
    <dbReference type="NCBI Taxonomy" id="552546"/>
    <lineage>
        <taxon>Bacteria</taxon>
        <taxon>Pseudomonadati</taxon>
        <taxon>Bacteroidota</taxon>
        <taxon>Flavobacteriia</taxon>
        <taxon>Flavobacteriales</taxon>
        <taxon>Flavobacteriaceae</taxon>
        <taxon>Flagellimonas</taxon>
    </lineage>
</organism>
<gene>
    <name evidence="3" type="ORF">DN53_14640</name>
</gene>